<evidence type="ECO:0000313" key="2">
    <source>
        <dbReference type="Proteomes" id="UP000186607"/>
    </source>
</evidence>
<proteinExistence type="predicted"/>
<dbReference type="Proteomes" id="UP000186607">
    <property type="component" value="Unassembled WGS sequence"/>
</dbReference>
<keyword evidence="2" id="KW-1185">Reference proteome</keyword>
<dbReference type="STRING" id="249408.BOO71_0003661"/>
<organism evidence="1 2">
    <name type="scientific">Deinococcus marmoris</name>
    <dbReference type="NCBI Taxonomy" id="249408"/>
    <lineage>
        <taxon>Bacteria</taxon>
        <taxon>Thermotogati</taxon>
        <taxon>Deinococcota</taxon>
        <taxon>Deinococci</taxon>
        <taxon>Deinococcales</taxon>
        <taxon>Deinococcaceae</taxon>
        <taxon>Deinococcus</taxon>
    </lineage>
</organism>
<gene>
    <name evidence="1" type="ORF">BOO71_0003661</name>
</gene>
<reference evidence="1 2" key="1">
    <citation type="submission" date="2017-01" db="EMBL/GenBank/DDBJ databases">
        <title>Genome Analysis of Deinococcus marmoris KOPRI26562.</title>
        <authorList>
            <person name="Kim J.H."/>
            <person name="Oh H.-M."/>
        </authorList>
    </citation>
    <scope>NUCLEOTIDE SEQUENCE [LARGE SCALE GENOMIC DNA]</scope>
    <source>
        <strain evidence="1 2">KOPRI26562</strain>
    </source>
</reference>
<protein>
    <submittedName>
        <fullName evidence="1">Uncharacterized protein</fullName>
    </submittedName>
</protein>
<name>A0A1U7P1Y9_9DEIO</name>
<comment type="caution">
    <text evidence="1">The sequence shown here is derived from an EMBL/GenBank/DDBJ whole genome shotgun (WGS) entry which is preliminary data.</text>
</comment>
<sequence length="40" mass="4136">MGHASPDTTLRYVRATQQDFPGEAEKIAGATAIAAASSPF</sequence>
<accession>A0A1U7P1Y9</accession>
<dbReference type="RefSeq" id="WP_303046717.1">
    <property type="nucleotide sequence ID" value="NZ_MSTI01000040.1"/>
</dbReference>
<dbReference type="AlphaFoldDB" id="A0A1U7P1Y9"/>
<evidence type="ECO:0000313" key="1">
    <source>
        <dbReference type="EMBL" id="OLV19195.1"/>
    </source>
</evidence>
<dbReference type="EMBL" id="MSTI01000040">
    <property type="protein sequence ID" value="OLV19195.1"/>
    <property type="molecule type" value="Genomic_DNA"/>
</dbReference>